<feature type="signal peptide" evidence="13">
    <location>
        <begin position="1"/>
        <end position="19"/>
    </location>
</feature>
<sequence length="473" mass="50009">MWSLLLFTVASTFLGLADAHAAAWHKSMYCLNGTTGQVNYNTNDAVQPLWMLSQSDYWFHHDNQCDEFPPAEGDVLTLPAGGSFTVEIATNRAFTSLSYDGYYATDWLDGQNHTGSTDTLFDAVLSPEGCITDPNIHTQNETMSSGTAFAIAYKSDIKDVTLDDLVVFTVRYNTPWKRITTYDVPAQMPACPDGGCMCAWVWIPNGCGEPNIYMEGFKCMVTNSTSTTALAAPQPPVWCEEDQSQCVQGAKQIMIWNQQEGNNINVTGLDLSGMQKSPAYNAKCGFKDGAQDDIFGTPNTPSTQTTPSTSSTPPATSSAAGTPYNSGTPTPSTSPAAGTPYNPGTSTPGTSPSTGTPSNPGTSTPGTSPAAGTPYNPGPSTPGASPPTPCTSPGAPPTDTPPSPSSPSNPYPDNASDPNDPGTNPNGRVHHTPSNTTPTTPVAYPVDIPSTSPGKKSCKRRRRAHHKRRGTTF</sequence>
<evidence type="ECO:0000313" key="14">
    <source>
        <dbReference type="EMBL" id="KIM60444.1"/>
    </source>
</evidence>
<comment type="subcellular location">
    <subcellularLocation>
        <location evidence="2">Secreted</location>
    </subcellularLocation>
</comment>
<keyword evidence="8" id="KW-0503">Monooxygenase</keyword>
<comment type="similarity">
    <text evidence="11">Belongs to the polysaccharide monooxygenase AA14 family.</text>
</comment>
<dbReference type="GO" id="GO:0004497">
    <property type="term" value="F:monooxygenase activity"/>
    <property type="evidence" value="ECO:0007669"/>
    <property type="project" value="UniProtKB-KW"/>
</dbReference>
<evidence type="ECO:0000256" key="4">
    <source>
        <dbReference type="ARBA" id="ARBA00022723"/>
    </source>
</evidence>
<feature type="compositionally biased region" description="Pro residues" evidence="12">
    <location>
        <begin position="376"/>
        <end position="410"/>
    </location>
</feature>
<keyword evidence="15" id="KW-1185">Reference proteome</keyword>
<keyword evidence="4" id="KW-0479">Metal-binding</keyword>
<reference evidence="15" key="2">
    <citation type="submission" date="2015-01" db="EMBL/GenBank/DDBJ databases">
        <title>Evolutionary Origins and Diversification of the Mycorrhizal Mutualists.</title>
        <authorList>
            <consortium name="DOE Joint Genome Institute"/>
            <consortium name="Mycorrhizal Genomics Consortium"/>
            <person name="Kohler A."/>
            <person name="Kuo A."/>
            <person name="Nagy L.G."/>
            <person name="Floudas D."/>
            <person name="Copeland A."/>
            <person name="Barry K.W."/>
            <person name="Cichocki N."/>
            <person name="Veneault-Fourrey C."/>
            <person name="LaButti K."/>
            <person name="Lindquist E.A."/>
            <person name="Lipzen A."/>
            <person name="Lundell T."/>
            <person name="Morin E."/>
            <person name="Murat C."/>
            <person name="Riley R."/>
            <person name="Ohm R."/>
            <person name="Sun H."/>
            <person name="Tunlid A."/>
            <person name="Henrissat B."/>
            <person name="Grigoriev I.V."/>
            <person name="Hibbett D.S."/>
            <person name="Martin F."/>
        </authorList>
    </citation>
    <scope>NUCLEOTIDE SEQUENCE [LARGE SCALE GENOMIC DNA]</scope>
    <source>
        <strain evidence="15">Foug A</strain>
    </source>
</reference>
<dbReference type="Pfam" id="PF22810">
    <property type="entry name" value="LPMO_AA14"/>
    <property type="match status" value="1"/>
</dbReference>
<dbReference type="AlphaFoldDB" id="A0A0C3DW58"/>
<dbReference type="InParanoid" id="A0A0C3DW58"/>
<evidence type="ECO:0000313" key="15">
    <source>
        <dbReference type="Proteomes" id="UP000053989"/>
    </source>
</evidence>
<evidence type="ECO:0000256" key="6">
    <source>
        <dbReference type="ARBA" id="ARBA00023002"/>
    </source>
</evidence>
<organism evidence="14 15">
    <name type="scientific">Scleroderma citrinum Foug A</name>
    <dbReference type="NCBI Taxonomy" id="1036808"/>
    <lineage>
        <taxon>Eukaryota</taxon>
        <taxon>Fungi</taxon>
        <taxon>Dikarya</taxon>
        <taxon>Basidiomycota</taxon>
        <taxon>Agaricomycotina</taxon>
        <taxon>Agaricomycetes</taxon>
        <taxon>Agaricomycetidae</taxon>
        <taxon>Boletales</taxon>
        <taxon>Sclerodermatineae</taxon>
        <taxon>Sclerodermataceae</taxon>
        <taxon>Scleroderma</taxon>
    </lineage>
</organism>
<feature type="region of interest" description="Disordered" evidence="12">
    <location>
        <begin position="291"/>
        <end position="473"/>
    </location>
</feature>
<evidence type="ECO:0000256" key="1">
    <source>
        <dbReference type="ARBA" id="ARBA00001973"/>
    </source>
</evidence>
<evidence type="ECO:0000256" key="10">
    <source>
        <dbReference type="ARBA" id="ARBA00023180"/>
    </source>
</evidence>
<dbReference type="Proteomes" id="UP000053989">
    <property type="component" value="Unassembled WGS sequence"/>
</dbReference>
<proteinExistence type="inferred from homology"/>
<accession>A0A0C3DW58</accession>
<dbReference type="InterPro" id="IPR054497">
    <property type="entry name" value="LPMO_AA14"/>
</dbReference>
<feature type="compositionally biased region" description="Low complexity" evidence="12">
    <location>
        <begin position="411"/>
        <end position="421"/>
    </location>
</feature>
<keyword evidence="10" id="KW-0325">Glycoprotein</keyword>
<feature type="compositionally biased region" description="Low complexity" evidence="12">
    <location>
        <begin position="432"/>
        <end position="441"/>
    </location>
</feature>
<keyword evidence="3" id="KW-0964">Secreted</keyword>
<evidence type="ECO:0000256" key="7">
    <source>
        <dbReference type="ARBA" id="ARBA00023008"/>
    </source>
</evidence>
<feature type="compositionally biased region" description="Low complexity" evidence="12">
    <location>
        <begin position="297"/>
        <end position="375"/>
    </location>
</feature>
<evidence type="ECO:0000256" key="2">
    <source>
        <dbReference type="ARBA" id="ARBA00004613"/>
    </source>
</evidence>
<gene>
    <name evidence="14" type="ORF">SCLCIDRAFT_1216883</name>
</gene>
<keyword evidence="6" id="KW-0560">Oxidoreductase</keyword>
<name>A0A0C3DW58_9AGAM</name>
<evidence type="ECO:0000256" key="5">
    <source>
        <dbReference type="ARBA" id="ARBA00022729"/>
    </source>
</evidence>
<dbReference type="OrthoDB" id="2019572at2759"/>
<evidence type="ECO:0000256" key="3">
    <source>
        <dbReference type="ARBA" id="ARBA00022525"/>
    </source>
</evidence>
<keyword evidence="7" id="KW-0186">Copper</keyword>
<evidence type="ECO:0000256" key="11">
    <source>
        <dbReference type="ARBA" id="ARBA00046340"/>
    </source>
</evidence>
<dbReference type="GO" id="GO:0005576">
    <property type="term" value="C:extracellular region"/>
    <property type="evidence" value="ECO:0007669"/>
    <property type="project" value="UniProtKB-SubCell"/>
</dbReference>
<evidence type="ECO:0008006" key="16">
    <source>
        <dbReference type="Google" id="ProtNLM"/>
    </source>
</evidence>
<keyword evidence="5 13" id="KW-0732">Signal</keyword>
<evidence type="ECO:0000256" key="12">
    <source>
        <dbReference type="SAM" id="MobiDB-lite"/>
    </source>
</evidence>
<comment type="cofactor">
    <cofactor evidence="1">
        <name>Cu(2+)</name>
        <dbReference type="ChEBI" id="CHEBI:29036"/>
    </cofactor>
</comment>
<feature type="chain" id="PRO_5002163802" description="Lytic polysaccharide monooxygenase" evidence="13">
    <location>
        <begin position="20"/>
        <end position="473"/>
    </location>
</feature>
<evidence type="ECO:0000256" key="9">
    <source>
        <dbReference type="ARBA" id="ARBA00023157"/>
    </source>
</evidence>
<feature type="compositionally biased region" description="Basic residues" evidence="12">
    <location>
        <begin position="456"/>
        <end position="473"/>
    </location>
</feature>
<dbReference type="STRING" id="1036808.A0A0C3DW58"/>
<evidence type="ECO:0000256" key="13">
    <source>
        <dbReference type="SAM" id="SignalP"/>
    </source>
</evidence>
<evidence type="ECO:0000256" key="8">
    <source>
        <dbReference type="ARBA" id="ARBA00023033"/>
    </source>
</evidence>
<dbReference type="HOGENOM" id="CLU_030284_3_0_1"/>
<reference evidence="14 15" key="1">
    <citation type="submission" date="2014-04" db="EMBL/GenBank/DDBJ databases">
        <authorList>
            <consortium name="DOE Joint Genome Institute"/>
            <person name="Kuo A."/>
            <person name="Kohler A."/>
            <person name="Nagy L.G."/>
            <person name="Floudas D."/>
            <person name="Copeland A."/>
            <person name="Barry K.W."/>
            <person name="Cichocki N."/>
            <person name="Veneault-Fourrey C."/>
            <person name="LaButti K."/>
            <person name="Lindquist E.A."/>
            <person name="Lipzen A."/>
            <person name="Lundell T."/>
            <person name="Morin E."/>
            <person name="Murat C."/>
            <person name="Sun H."/>
            <person name="Tunlid A."/>
            <person name="Henrissat B."/>
            <person name="Grigoriev I.V."/>
            <person name="Hibbett D.S."/>
            <person name="Martin F."/>
            <person name="Nordberg H.P."/>
            <person name="Cantor M.N."/>
            <person name="Hua S.X."/>
        </authorList>
    </citation>
    <scope>NUCLEOTIDE SEQUENCE [LARGE SCALE GENOMIC DNA]</scope>
    <source>
        <strain evidence="14 15">Foug A</strain>
    </source>
</reference>
<dbReference type="GO" id="GO:0046872">
    <property type="term" value="F:metal ion binding"/>
    <property type="evidence" value="ECO:0007669"/>
    <property type="project" value="UniProtKB-KW"/>
</dbReference>
<keyword evidence="9" id="KW-1015">Disulfide bond</keyword>
<dbReference type="EMBL" id="KN822062">
    <property type="protein sequence ID" value="KIM60444.1"/>
    <property type="molecule type" value="Genomic_DNA"/>
</dbReference>
<protein>
    <recommendedName>
        <fullName evidence="16">Lytic polysaccharide monooxygenase</fullName>
    </recommendedName>
</protein>